<feature type="transmembrane region" description="Helical" evidence="4">
    <location>
        <begin position="98"/>
        <end position="117"/>
    </location>
</feature>
<dbReference type="Proteomes" id="UP000194977">
    <property type="component" value="Unassembled WGS sequence"/>
</dbReference>
<dbReference type="PANTHER" id="PTHR14969">
    <property type="entry name" value="SPHINGOSINE-1-PHOSPHATE PHOSPHOHYDROLASE"/>
    <property type="match status" value="1"/>
</dbReference>
<dbReference type="SUPFAM" id="SSF48317">
    <property type="entry name" value="Acid phosphatase/Vanadium-dependent haloperoxidase"/>
    <property type="match status" value="1"/>
</dbReference>
<keyword evidence="8" id="KW-1185">Reference proteome</keyword>
<comment type="caution">
    <text evidence="6">The sequence shown here is derived from an EMBL/GenBank/DDBJ whole genome shotgun (WGS) entry which is preliminary data.</text>
</comment>
<evidence type="ECO:0000313" key="7">
    <source>
        <dbReference type="EMBL" id="OTQ09586.1"/>
    </source>
</evidence>
<evidence type="ECO:0000256" key="4">
    <source>
        <dbReference type="SAM" id="Phobius"/>
    </source>
</evidence>
<evidence type="ECO:0000256" key="1">
    <source>
        <dbReference type="ARBA" id="ARBA00012374"/>
    </source>
</evidence>
<evidence type="ECO:0000256" key="2">
    <source>
        <dbReference type="ARBA" id="ARBA00032707"/>
    </source>
</evidence>
<proteinExistence type="predicted"/>
<dbReference type="Pfam" id="PF01569">
    <property type="entry name" value="PAP2"/>
    <property type="match status" value="1"/>
</dbReference>
<gene>
    <name evidence="7" type="ORF">B6C91_08750</name>
    <name evidence="6" type="ORF">B6D08_06770</name>
</gene>
<feature type="transmembrane region" description="Helical" evidence="4">
    <location>
        <begin position="152"/>
        <end position="170"/>
    </location>
</feature>
<dbReference type="EMBL" id="NARP01000014">
    <property type="protein sequence ID" value="OTP99760.1"/>
    <property type="molecule type" value="Genomic_DNA"/>
</dbReference>
<evidence type="ECO:0000256" key="3">
    <source>
        <dbReference type="ARBA" id="ARBA00047594"/>
    </source>
</evidence>
<evidence type="ECO:0000313" key="6">
    <source>
        <dbReference type="EMBL" id="OTP99760.1"/>
    </source>
</evidence>
<sequence>MWHDLNTQIFLLINASEQASKSFISFAIFCAKYLVYVPIIVMSICWFTHPIYRQLMLKMVIGLCIALLITFIIRHLFYSPRPFTIDVGTNYLFHDKTSSLPSQHAVFVWTLFFTAFFNKAQRTKTILYLLVIVALLVSWGRIYLGVHWPLDIFIGFIVSIISSLIVKKCWMSISKLINR</sequence>
<evidence type="ECO:0000313" key="8">
    <source>
        <dbReference type="Proteomes" id="UP000194800"/>
    </source>
</evidence>
<feature type="transmembrane region" description="Helical" evidence="4">
    <location>
        <begin position="23"/>
        <end position="47"/>
    </location>
</feature>
<dbReference type="CDD" id="cd03385">
    <property type="entry name" value="PAP2_BcrC_like"/>
    <property type="match status" value="1"/>
</dbReference>
<dbReference type="InterPro" id="IPR000326">
    <property type="entry name" value="PAP2/HPO"/>
</dbReference>
<dbReference type="RefSeq" id="WP_086300917.1">
    <property type="nucleotide sequence ID" value="NZ_CAMLPS010000068.1"/>
</dbReference>
<evidence type="ECO:0000313" key="9">
    <source>
        <dbReference type="Proteomes" id="UP000194977"/>
    </source>
</evidence>
<dbReference type="Gene3D" id="1.20.144.10">
    <property type="entry name" value="Phosphatidic acid phosphatase type 2/haloperoxidase"/>
    <property type="match status" value="1"/>
</dbReference>
<dbReference type="SMART" id="SM00014">
    <property type="entry name" value="acidPPc"/>
    <property type="match status" value="1"/>
</dbReference>
<evidence type="ECO:0000259" key="5">
    <source>
        <dbReference type="SMART" id="SM00014"/>
    </source>
</evidence>
<protein>
    <recommendedName>
        <fullName evidence="1">undecaprenyl-diphosphate phosphatase</fullName>
        <ecNumber evidence="1">3.6.1.27</ecNumber>
    </recommendedName>
    <alternativeName>
        <fullName evidence="2">Undecaprenyl pyrophosphate phosphatase</fullName>
    </alternativeName>
</protein>
<dbReference type="InterPro" id="IPR033879">
    <property type="entry name" value="UPP_Pase"/>
</dbReference>
<dbReference type="OrthoDB" id="9801622at2"/>
<feature type="domain" description="Phosphatidic acid phosphatase type 2/haloperoxidase" evidence="5">
    <location>
        <begin position="56"/>
        <end position="167"/>
    </location>
</feature>
<keyword evidence="4" id="KW-1133">Transmembrane helix</keyword>
<dbReference type="Proteomes" id="UP000194800">
    <property type="component" value="Unassembled WGS sequence"/>
</dbReference>
<keyword evidence="4" id="KW-0812">Transmembrane</keyword>
<comment type="catalytic activity">
    <reaction evidence="3">
        <text>di-trans,octa-cis-undecaprenyl diphosphate + H2O = di-trans,octa-cis-undecaprenyl phosphate + phosphate + H(+)</text>
        <dbReference type="Rhea" id="RHEA:28094"/>
        <dbReference type="ChEBI" id="CHEBI:15377"/>
        <dbReference type="ChEBI" id="CHEBI:15378"/>
        <dbReference type="ChEBI" id="CHEBI:43474"/>
        <dbReference type="ChEBI" id="CHEBI:58405"/>
        <dbReference type="ChEBI" id="CHEBI:60392"/>
        <dbReference type="EC" id="3.6.1.27"/>
    </reaction>
</comment>
<organism evidence="6 9">
    <name type="scientific">Gilliamella apicola</name>
    <dbReference type="NCBI Taxonomy" id="1196095"/>
    <lineage>
        <taxon>Bacteria</taxon>
        <taxon>Pseudomonadati</taxon>
        <taxon>Pseudomonadota</taxon>
        <taxon>Gammaproteobacteria</taxon>
        <taxon>Orbales</taxon>
        <taxon>Orbaceae</taxon>
        <taxon>Gilliamella</taxon>
    </lineage>
</organism>
<feature type="transmembrane region" description="Helical" evidence="4">
    <location>
        <begin position="59"/>
        <end position="78"/>
    </location>
</feature>
<name>A0A242NI95_9GAMM</name>
<dbReference type="GO" id="GO:0050380">
    <property type="term" value="F:undecaprenyl-diphosphatase activity"/>
    <property type="evidence" value="ECO:0007669"/>
    <property type="project" value="UniProtKB-EC"/>
</dbReference>
<dbReference type="AlphaFoldDB" id="A0A242NI95"/>
<dbReference type="EMBL" id="NART01000037">
    <property type="protein sequence ID" value="OTQ09586.1"/>
    <property type="molecule type" value="Genomic_DNA"/>
</dbReference>
<dbReference type="InterPro" id="IPR036938">
    <property type="entry name" value="PAP2/HPO_sf"/>
</dbReference>
<dbReference type="PANTHER" id="PTHR14969:SF13">
    <property type="entry name" value="AT30094P"/>
    <property type="match status" value="1"/>
</dbReference>
<reference evidence="8 9" key="1">
    <citation type="submission" date="2017-03" db="EMBL/GenBank/DDBJ databases">
        <title>Comparative genomics of honeybee gut symbionts reveal geographically distinct and subgroup specific antibiotic resistance.</title>
        <authorList>
            <person name="Ludvigsen J."/>
            <person name="Porcellato D."/>
            <person name="Labee-Lund T.M."/>
            <person name="Amdam G.V."/>
            <person name="Rudi K."/>
        </authorList>
    </citation>
    <scope>NUCLEOTIDE SEQUENCE [LARGE SCALE GENOMIC DNA]</scope>
    <source>
        <strain evidence="6 9">A-7-12</strain>
        <strain evidence="7 8">A-9-12</strain>
    </source>
</reference>
<feature type="transmembrane region" description="Helical" evidence="4">
    <location>
        <begin position="126"/>
        <end position="146"/>
    </location>
</feature>
<accession>A0A242NI95</accession>
<dbReference type="EC" id="3.6.1.27" evidence="1"/>
<keyword evidence="4" id="KW-0472">Membrane</keyword>
<dbReference type="GO" id="GO:0005886">
    <property type="term" value="C:plasma membrane"/>
    <property type="evidence" value="ECO:0007669"/>
    <property type="project" value="InterPro"/>
</dbReference>